<evidence type="ECO:0000256" key="2">
    <source>
        <dbReference type="SAM" id="SignalP"/>
    </source>
</evidence>
<dbReference type="AlphaFoldDB" id="A0A7Y9TI66"/>
<gene>
    <name evidence="3" type="ORF">HDF17_003584</name>
</gene>
<evidence type="ECO:0000256" key="1">
    <source>
        <dbReference type="SAM" id="MobiDB-lite"/>
    </source>
</evidence>
<reference evidence="3 4" key="1">
    <citation type="submission" date="2020-07" db="EMBL/GenBank/DDBJ databases">
        <title>Genomic Encyclopedia of Type Strains, Phase IV (KMG-V): Genome sequencing to study the core and pangenomes of soil and plant-associated prokaryotes.</title>
        <authorList>
            <person name="Whitman W."/>
        </authorList>
    </citation>
    <scope>NUCLEOTIDE SEQUENCE [LARGE SCALE GENOMIC DNA]</scope>
    <source>
        <strain evidence="3 4">X4EP2</strain>
    </source>
</reference>
<feature type="region of interest" description="Disordered" evidence="1">
    <location>
        <begin position="34"/>
        <end position="54"/>
    </location>
</feature>
<dbReference type="RefSeq" id="WP_179493100.1">
    <property type="nucleotide sequence ID" value="NZ_JACCCW010000002.1"/>
</dbReference>
<protein>
    <recommendedName>
        <fullName evidence="5">HEAT repeat domain-containing protein</fullName>
    </recommendedName>
</protein>
<accession>A0A7Y9TI66</accession>
<evidence type="ECO:0008006" key="5">
    <source>
        <dbReference type="Google" id="ProtNLM"/>
    </source>
</evidence>
<feature type="signal peptide" evidence="2">
    <location>
        <begin position="1"/>
        <end position="32"/>
    </location>
</feature>
<keyword evidence="4" id="KW-1185">Reference proteome</keyword>
<organism evidence="3 4">
    <name type="scientific">Granulicella arctica</name>
    <dbReference type="NCBI Taxonomy" id="940613"/>
    <lineage>
        <taxon>Bacteria</taxon>
        <taxon>Pseudomonadati</taxon>
        <taxon>Acidobacteriota</taxon>
        <taxon>Terriglobia</taxon>
        <taxon>Terriglobales</taxon>
        <taxon>Acidobacteriaceae</taxon>
        <taxon>Granulicella</taxon>
    </lineage>
</organism>
<dbReference type="Pfam" id="PF13646">
    <property type="entry name" value="HEAT_2"/>
    <property type="match status" value="2"/>
</dbReference>
<evidence type="ECO:0000313" key="4">
    <source>
        <dbReference type="Proteomes" id="UP000589520"/>
    </source>
</evidence>
<dbReference type="InterPro" id="IPR011989">
    <property type="entry name" value="ARM-like"/>
</dbReference>
<dbReference type="SUPFAM" id="SSF48371">
    <property type="entry name" value="ARM repeat"/>
    <property type="match status" value="1"/>
</dbReference>
<dbReference type="GO" id="GO:0016491">
    <property type="term" value="F:oxidoreductase activity"/>
    <property type="evidence" value="ECO:0007669"/>
    <property type="project" value="TreeGrafter"/>
</dbReference>
<name>A0A7Y9TI66_9BACT</name>
<dbReference type="InterPro" id="IPR016024">
    <property type="entry name" value="ARM-type_fold"/>
</dbReference>
<comment type="caution">
    <text evidence="3">The sequence shown here is derived from an EMBL/GenBank/DDBJ whole genome shotgun (WGS) entry which is preliminary data.</text>
</comment>
<proteinExistence type="predicted"/>
<dbReference type="SMART" id="SM00567">
    <property type="entry name" value="EZ_HEAT"/>
    <property type="match status" value="5"/>
</dbReference>
<dbReference type="PANTHER" id="PTHR12697:SF5">
    <property type="entry name" value="DEOXYHYPUSINE HYDROXYLASE"/>
    <property type="match status" value="1"/>
</dbReference>
<dbReference type="PANTHER" id="PTHR12697">
    <property type="entry name" value="PBS LYASE HEAT-LIKE PROTEIN"/>
    <property type="match status" value="1"/>
</dbReference>
<feature type="compositionally biased region" description="Low complexity" evidence="1">
    <location>
        <begin position="34"/>
        <end position="53"/>
    </location>
</feature>
<dbReference type="Gene3D" id="1.25.10.10">
    <property type="entry name" value="Leucine-rich Repeat Variant"/>
    <property type="match status" value="2"/>
</dbReference>
<keyword evidence="2" id="KW-0732">Signal</keyword>
<dbReference type="InterPro" id="IPR004155">
    <property type="entry name" value="PBS_lyase_HEAT"/>
</dbReference>
<dbReference type="Proteomes" id="UP000589520">
    <property type="component" value="Unassembled WGS sequence"/>
</dbReference>
<dbReference type="EMBL" id="JACCCW010000002">
    <property type="protein sequence ID" value="NYF81264.1"/>
    <property type="molecule type" value="Genomic_DNA"/>
</dbReference>
<evidence type="ECO:0000313" key="3">
    <source>
        <dbReference type="EMBL" id="NYF81264.1"/>
    </source>
</evidence>
<feature type="chain" id="PRO_5030628610" description="HEAT repeat domain-containing protein" evidence="2">
    <location>
        <begin position="33"/>
        <end position="314"/>
    </location>
</feature>
<sequence>MKRTTLLPHLRSSLAAGLCVALLALSSSSAFAQDTSKTTTSDDSDTPAPTFDPLHSTAAQDSQQAWSMLTDAVNDPKHPDLRIEGLAALGTMGNNLRATTMIVAAMKDTDVDVRTAAVLAAGQTKNRSLTTNLRNMLDDKEPQVAFSAAITLSKMGDRSGEDILIAVVDGDRKANASLVNGTMHTVNKDLHNPTSLAKMGALQGASMLLGPFGFGITAYEYMRKNGGESSRVTAIEELSKIRTEPIRKEFVAALDDKDPGVRAAAAKALGEYHDKPTAAALLNLFSDSKPPVRLTAAAAYLRSTGQSTLRANKK</sequence>